<dbReference type="OrthoDB" id="3226519at2759"/>
<keyword evidence="3" id="KW-1185">Reference proteome</keyword>
<evidence type="ECO:0000256" key="1">
    <source>
        <dbReference type="SAM" id="SignalP"/>
    </source>
</evidence>
<keyword evidence="1" id="KW-0732">Signal</keyword>
<dbReference type="EMBL" id="ML178850">
    <property type="protein sequence ID" value="TFK97131.1"/>
    <property type="molecule type" value="Genomic_DNA"/>
</dbReference>
<accession>A0A5C3Q5P2</accession>
<feature type="signal peptide" evidence="1">
    <location>
        <begin position="1"/>
        <end position="19"/>
    </location>
</feature>
<name>A0A5C3Q5P2_9AGAR</name>
<dbReference type="AlphaFoldDB" id="A0A5C3Q5P2"/>
<sequence>MKFIALSTVLSSLLSLSLATTNTVDTSLCTIDTDAAPTYIGVNKDVLVQSASCPPTVAQTPAVAEFRAGTLQARQTNVCGAQCATNCFAGTANGPTAGDCSVIASAILYESQSVGPLFTVGPAPGAPSQPNTLVMSFRNCQTFYLNQSNASQTYCRTAWSDLVNWLNTECSATKGRHGGNCVATNQAWFVQVQKP</sequence>
<organism evidence="2 3">
    <name type="scientific">Pterulicium gracile</name>
    <dbReference type="NCBI Taxonomy" id="1884261"/>
    <lineage>
        <taxon>Eukaryota</taxon>
        <taxon>Fungi</taxon>
        <taxon>Dikarya</taxon>
        <taxon>Basidiomycota</taxon>
        <taxon>Agaricomycotina</taxon>
        <taxon>Agaricomycetes</taxon>
        <taxon>Agaricomycetidae</taxon>
        <taxon>Agaricales</taxon>
        <taxon>Pleurotineae</taxon>
        <taxon>Pterulaceae</taxon>
        <taxon>Pterulicium</taxon>
    </lineage>
</organism>
<evidence type="ECO:0000313" key="2">
    <source>
        <dbReference type="EMBL" id="TFK97131.1"/>
    </source>
</evidence>
<protein>
    <submittedName>
        <fullName evidence="2">Uncharacterized protein</fullName>
    </submittedName>
</protein>
<evidence type="ECO:0000313" key="3">
    <source>
        <dbReference type="Proteomes" id="UP000305067"/>
    </source>
</evidence>
<feature type="chain" id="PRO_5022859489" evidence="1">
    <location>
        <begin position="20"/>
        <end position="195"/>
    </location>
</feature>
<dbReference type="Proteomes" id="UP000305067">
    <property type="component" value="Unassembled WGS sequence"/>
</dbReference>
<reference evidence="2 3" key="1">
    <citation type="journal article" date="2019" name="Nat. Ecol. Evol.">
        <title>Megaphylogeny resolves global patterns of mushroom evolution.</title>
        <authorList>
            <person name="Varga T."/>
            <person name="Krizsan K."/>
            <person name="Foldi C."/>
            <person name="Dima B."/>
            <person name="Sanchez-Garcia M."/>
            <person name="Sanchez-Ramirez S."/>
            <person name="Szollosi G.J."/>
            <person name="Szarkandi J.G."/>
            <person name="Papp V."/>
            <person name="Albert L."/>
            <person name="Andreopoulos W."/>
            <person name="Angelini C."/>
            <person name="Antonin V."/>
            <person name="Barry K.W."/>
            <person name="Bougher N.L."/>
            <person name="Buchanan P."/>
            <person name="Buyck B."/>
            <person name="Bense V."/>
            <person name="Catcheside P."/>
            <person name="Chovatia M."/>
            <person name="Cooper J."/>
            <person name="Damon W."/>
            <person name="Desjardin D."/>
            <person name="Finy P."/>
            <person name="Geml J."/>
            <person name="Haridas S."/>
            <person name="Hughes K."/>
            <person name="Justo A."/>
            <person name="Karasinski D."/>
            <person name="Kautmanova I."/>
            <person name="Kiss B."/>
            <person name="Kocsube S."/>
            <person name="Kotiranta H."/>
            <person name="LaButti K.M."/>
            <person name="Lechner B.E."/>
            <person name="Liimatainen K."/>
            <person name="Lipzen A."/>
            <person name="Lukacs Z."/>
            <person name="Mihaltcheva S."/>
            <person name="Morgado L.N."/>
            <person name="Niskanen T."/>
            <person name="Noordeloos M.E."/>
            <person name="Ohm R.A."/>
            <person name="Ortiz-Santana B."/>
            <person name="Ovrebo C."/>
            <person name="Racz N."/>
            <person name="Riley R."/>
            <person name="Savchenko A."/>
            <person name="Shiryaev A."/>
            <person name="Soop K."/>
            <person name="Spirin V."/>
            <person name="Szebenyi C."/>
            <person name="Tomsovsky M."/>
            <person name="Tulloss R.E."/>
            <person name="Uehling J."/>
            <person name="Grigoriev I.V."/>
            <person name="Vagvolgyi C."/>
            <person name="Papp T."/>
            <person name="Martin F.M."/>
            <person name="Miettinen O."/>
            <person name="Hibbett D.S."/>
            <person name="Nagy L.G."/>
        </authorList>
    </citation>
    <scope>NUCLEOTIDE SEQUENCE [LARGE SCALE GENOMIC DNA]</scope>
    <source>
        <strain evidence="2 3">CBS 309.79</strain>
    </source>
</reference>
<proteinExistence type="predicted"/>
<gene>
    <name evidence="2" type="ORF">BDV98DRAFT_574946</name>
</gene>